<dbReference type="Proteomes" id="UP000184480">
    <property type="component" value="Unassembled WGS sequence"/>
</dbReference>
<organism evidence="1 2">
    <name type="scientific">Dysgonomonas macrotermitis</name>
    <dbReference type="NCBI Taxonomy" id="1346286"/>
    <lineage>
        <taxon>Bacteria</taxon>
        <taxon>Pseudomonadati</taxon>
        <taxon>Bacteroidota</taxon>
        <taxon>Bacteroidia</taxon>
        <taxon>Bacteroidales</taxon>
        <taxon>Dysgonomonadaceae</taxon>
        <taxon>Dysgonomonas</taxon>
    </lineage>
</organism>
<dbReference type="OrthoDB" id="1263186at2"/>
<sequence>MTKQTYNCKNFLLPDSPRSMASCHAKVMEDGIMKLTIHDCRGSIQLHNDLNDPEQVIEAIEKLEALTNGIIDLQNFIAQNYIYKTE</sequence>
<dbReference type="AlphaFoldDB" id="A0A1M4SDK1"/>
<dbReference type="RefSeq" id="WP_062175163.1">
    <property type="nucleotide sequence ID" value="NZ_BBXL01000001.1"/>
</dbReference>
<name>A0A1M4SDK1_9BACT</name>
<dbReference type="STRING" id="1346286.SAMN05444362_10130"/>
<dbReference type="EMBL" id="FQUC01000001">
    <property type="protein sequence ID" value="SHE30242.1"/>
    <property type="molecule type" value="Genomic_DNA"/>
</dbReference>
<keyword evidence="2" id="KW-1185">Reference proteome</keyword>
<accession>A0A1M4SDK1</accession>
<evidence type="ECO:0000313" key="2">
    <source>
        <dbReference type="Proteomes" id="UP000184480"/>
    </source>
</evidence>
<protein>
    <submittedName>
        <fullName evidence="1">Uncharacterized protein</fullName>
    </submittedName>
</protein>
<reference evidence="2" key="1">
    <citation type="submission" date="2016-11" db="EMBL/GenBank/DDBJ databases">
        <authorList>
            <person name="Varghese N."/>
            <person name="Submissions S."/>
        </authorList>
    </citation>
    <scope>NUCLEOTIDE SEQUENCE [LARGE SCALE GENOMIC DNA]</scope>
    <source>
        <strain evidence="2">DSM 27370</strain>
    </source>
</reference>
<evidence type="ECO:0000313" key="1">
    <source>
        <dbReference type="EMBL" id="SHE30242.1"/>
    </source>
</evidence>
<proteinExistence type="predicted"/>
<gene>
    <name evidence="1" type="ORF">SAMN05444362_10130</name>
</gene>